<dbReference type="EMBL" id="FP565809">
    <property type="protein sequence ID" value="CBH22451.1"/>
    <property type="molecule type" value="Genomic_DNA"/>
</dbReference>
<dbReference type="GO" id="GO:0008483">
    <property type="term" value="F:transaminase activity"/>
    <property type="evidence" value="ECO:0007669"/>
    <property type="project" value="TreeGrafter"/>
</dbReference>
<protein>
    <submittedName>
        <fullName evidence="4">Spore coat biosynthesis protein</fullName>
    </submittedName>
</protein>
<evidence type="ECO:0000313" key="4">
    <source>
        <dbReference type="EMBL" id="CBH22451.1"/>
    </source>
</evidence>
<dbReference type="InterPro" id="IPR015424">
    <property type="entry name" value="PyrdxlP-dep_Trfase"/>
</dbReference>
<dbReference type="SUPFAM" id="SSF53383">
    <property type="entry name" value="PLP-dependent transferases"/>
    <property type="match status" value="1"/>
</dbReference>
<dbReference type="KEGG" id="cst:CLOST_2334"/>
<organism evidence="4 5">
    <name type="scientific">Acetoanaerobium sticklandii (strain ATCC 12662 / DSM 519 / JCM 1433 / CCUG 9281 / NCIMB 10654 / HF)</name>
    <name type="common">Clostridium sticklandii</name>
    <dbReference type="NCBI Taxonomy" id="499177"/>
    <lineage>
        <taxon>Bacteria</taxon>
        <taxon>Bacillati</taxon>
        <taxon>Bacillota</taxon>
        <taxon>Clostridia</taxon>
        <taxon>Peptostreptococcales</taxon>
        <taxon>Filifactoraceae</taxon>
        <taxon>Acetoanaerobium</taxon>
    </lineage>
</organism>
<sequence length="377" mass="42325">MEFRDLKAQYNKYKTQIDLAILEVIQGANFIGGKQVTTLEQRLAEYVGVKHCISCANGTEAMTLLMMAWDIKEGDAVFVPDFTFFSTGEVVSFRGATPIFVDVDRDTFNIDTIKLEKTIQKVIAEGKLTPKLIIPVDLFGLPANHIEIEKIAEIYDLKILEDAAQGFGGSIHGKKACSFGDAATTSFFPAKPLGCYGDGGAIFTNDDELAKLLNSLKVHGKGEDKYDNVRIGVNSRLDSIQAAVLNIKLTAFIEHELEDVNRIYKLYNEKLKDIVETPFIPQGYVSSFAQYTIKLKNKEQRDNLQSYLKDKDIPSMIYYVKPMHKQGAFADYIYDEDDFEITNELCDTVLSLPMHPYLSENDIGKVLAYILDFIGKN</sequence>
<dbReference type="GO" id="GO:0030170">
    <property type="term" value="F:pyridoxal phosphate binding"/>
    <property type="evidence" value="ECO:0007669"/>
    <property type="project" value="TreeGrafter"/>
</dbReference>
<accession>E3PUL3</accession>
<dbReference type="PANTHER" id="PTHR30244">
    <property type="entry name" value="TRANSAMINASE"/>
    <property type="match status" value="1"/>
</dbReference>
<dbReference type="PANTHER" id="PTHR30244:SF42">
    <property type="entry name" value="UDP-2-ACETAMIDO-2-DEOXY-3-OXO-D-GLUCURONATE AMINOTRANSFERASE"/>
    <property type="match status" value="1"/>
</dbReference>
<dbReference type="Gene3D" id="3.90.1150.10">
    <property type="entry name" value="Aspartate Aminotransferase, domain 1"/>
    <property type="match status" value="1"/>
</dbReference>
<dbReference type="Pfam" id="PF01041">
    <property type="entry name" value="DegT_DnrJ_EryC1"/>
    <property type="match status" value="1"/>
</dbReference>
<feature type="modified residue" description="N6-(pyridoxal phosphate)lysine" evidence="2">
    <location>
        <position position="191"/>
    </location>
</feature>
<feature type="active site" description="Proton acceptor" evidence="1">
    <location>
        <position position="191"/>
    </location>
</feature>
<evidence type="ECO:0000256" key="1">
    <source>
        <dbReference type="PIRSR" id="PIRSR000390-1"/>
    </source>
</evidence>
<dbReference type="PIRSF" id="PIRSF000390">
    <property type="entry name" value="PLP_StrS"/>
    <property type="match status" value="1"/>
</dbReference>
<dbReference type="Proteomes" id="UP000007041">
    <property type="component" value="Chromosome"/>
</dbReference>
<evidence type="ECO:0000256" key="2">
    <source>
        <dbReference type="PIRSR" id="PIRSR000390-2"/>
    </source>
</evidence>
<proteinExistence type="inferred from homology"/>
<dbReference type="InterPro" id="IPR015421">
    <property type="entry name" value="PyrdxlP-dep_Trfase_major"/>
</dbReference>
<gene>
    <name evidence="4" type="primary">spsC</name>
    <name evidence="4" type="ordered locus">CLOST_2334</name>
</gene>
<dbReference type="GO" id="GO:0000271">
    <property type="term" value="P:polysaccharide biosynthetic process"/>
    <property type="evidence" value="ECO:0007669"/>
    <property type="project" value="TreeGrafter"/>
</dbReference>
<dbReference type="InterPro" id="IPR015422">
    <property type="entry name" value="PyrdxlP-dep_Trfase_small"/>
</dbReference>
<keyword evidence="2 3" id="KW-0663">Pyridoxal phosphate</keyword>
<dbReference type="eggNOG" id="COG0399">
    <property type="taxonomic scope" value="Bacteria"/>
</dbReference>
<comment type="similarity">
    <text evidence="3">Belongs to the DegT/DnrJ/EryC1 family.</text>
</comment>
<name>E3PUL3_ACESD</name>
<keyword evidence="5" id="KW-1185">Reference proteome</keyword>
<dbReference type="STRING" id="1511.CLOST_2334"/>
<dbReference type="Gene3D" id="3.40.640.10">
    <property type="entry name" value="Type I PLP-dependent aspartate aminotransferase-like (Major domain)"/>
    <property type="match status" value="1"/>
</dbReference>
<dbReference type="InterPro" id="IPR000653">
    <property type="entry name" value="DegT/StrS_aminotransferase"/>
</dbReference>
<reference evidence="5" key="1">
    <citation type="journal article" date="2010" name="BMC Genomics">
        <title>Clostridium sticklandii, a specialist in amino acid degradation:revisiting its metabolism through its genome sequence.</title>
        <authorList>
            <person name="Fonknechten N."/>
            <person name="Chaussonnerie S."/>
            <person name="Tricot S."/>
            <person name="Lajus A."/>
            <person name="Andreesen J.R."/>
            <person name="Perchat N."/>
            <person name="Pelletier E."/>
            <person name="Gouyvenoux M."/>
            <person name="Barbe V."/>
            <person name="Salanoubat M."/>
            <person name="Le Paslier D."/>
            <person name="Weissenbach J."/>
            <person name="Cohen G.N."/>
            <person name="Kreimeyer A."/>
        </authorList>
    </citation>
    <scope>NUCLEOTIDE SEQUENCE [LARGE SCALE GENOMIC DNA]</scope>
    <source>
        <strain evidence="5">ATCC 12662 / DSM 519 / JCM 1433 / CCUG 9281 / NCIMB 10654 / HF</strain>
    </source>
</reference>
<dbReference type="AlphaFoldDB" id="E3PUL3"/>
<evidence type="ECO:0000256" key="3">
    <source>
        <dbReference type="RuleBase" id="RU004508"/>
    </source>
</evidence>
<dbReference type="HOGENOM" id="CLU_033332_6_1_9"/>
<dbReference type="CDD" id="cd00616">
    <property type="entry name" value="AHBA_syn"/>
    <property type="match status" value="1"/>
</dbReference>
<evidence type="ECO:0000313" key="5">
    <source>
        <dbReference type="Proteomes" id="UP000007041"/>
    </source>
</evidence>